<dbReference type="InterPro" id="IPR025410">
    <property type="entry name" value="Lant_dehyd"/>
</dbReference>
<feature type="domain" description="Lantibiotic biosynthesis protein dehydration" evidence="1">
    <location>
        <begin position="74"/>
        <end position="224"/>
    </location>
</feature>
<dbReference type="GO" id="GO:0005975">
    <property type="term" value="P:carbohydrate metabolic process"/>
    <property type="evidence" value="ECO:0007669"/>
    <property type="project" value="InterPro"/>
</dbReference>
<dbReference type="Gene3D" id="1.50.10.20">
    <property type="match status" value="1"/>
</dbReference>
<keyword evidence="3" id="KW-1185">Reference proteome</keyword>
<dbReference type="HOGENOM" id="CLU_401008_0_0_9"/>
<evidence type="ECO:0000259" key="1">
    <source>
        <dbReference type="Pfam" id="PF13575"/>
    </source>
</evidence>
<dbReference type="AlphaFoldDB" id="Q97MV9"/>
<organism evidence="2 3">
    <name type="scientific">Clostridium acetobutylicum (strain ATCC 824 / DSM 792 / JCM 1419 / IAM 19013 / LMG 5710 / NBRC 13948 / NRRL B-527 / VKM B-1787 / 2291 / W)</name>
    <dbReference type="NCBI Taxonomy" id="272562"/>
    <lineage>
        <taxon>Bacteria</taxon>
        <taxon>Bacillati</taxon>
        <taxon>Bacillota</taxon>
        <taxon>Clostridia</taxon>
        <taxon>Eubacteriales</taxon>
        <taxon>Clostridiaceae</taxon>
        <taxon>Clostridium</taxon>
    </lineage>
</organism>
<dbReference type="EMBL" id="AE001437">
    <property type="protein sequence ID" value="AAK78067.1"/>
    <property type="molecule type" value="Genomic_DNA"/>
</dbReference>
<dbReference type="SUPFAM" id="SSF158745">
    <property type="entry name" value="LanC-like"/>
    <property type="match status" value="1"/>
</dbReference>
<dbReference type="GO" id="GO:0031179">
    <property type="term" value="P:peptide modification"/>
    <property type="evidence" value="ECO:0007669"/>
    <property type="project" value="InterPro"/>
</dbReference>
<reference evidence="2 3" key="1">
    <citation type="journal article" date="2001" name="J. Bacteriol.">
        <title>Genome sequence and comparative analysis of the solvent-producing bacterium Clostridium acetobutylicum.</title>
        <authorList>
            <person name="Nolling J."/>
            <person name="Breton G."/>
            <person name="Omelchenko M.V."/>
            <person name="Makarova K.S."/>
            <person name="Zeng Q."/>
            <person name="Gibson R."/>
            <person name="Lee H.M."/>
            <person name="Dubois J."/>
            <person name="Qiu D."/>
            <person name="Hitti J."/>
            <person name="Wolf Y.I."/>
            <person name="Tatusov R.L."/>
            <person name="Sabathe F."/>
            <person name="Doucette-Stamm L."/>
            <person name="Soucaille P."/>
            <person name="Daly M.J."/>
            <person name="Bennett G.N."/>
            <person name="Koonin E.V."/>
            <person name="Smith D.R."/>
        </authorList>
    </citation>
    <scope>NUCLEOTIDE SEQUENCE [LARGE SCALE GENOMIC DNA]</scope>
    <source>
        <strain evidence="3">ATCC 824 / DSM 792 / JCM 1419 / LMG 5710 / VKM B-1787</strain>
    </source>
</reference>
<dbReference type="KEGG" id="cac:CA_C0082"/>
<dbReference type="OrthoDB" id="1902929at2"/>
<dbReference type="Pfam" id="PF13575">
    <property type="entry name" value="DUF4135"/>
    <property type="match status" value="1"/>
</dbReference>
<dbReference type="eggNOG" id="COG4403">
    <property type="taxonomic scope" value="Bacteria"/>
</dbReference>
<dbReference type="InterPro" id="IPR012341">
    <property type="entry name" value="6hp_glycosidase-like_sf"/>
</dbReference>
<dbReference type="STRING" id="272562.CA_C0082"/>
<dbReference type="Pfam" id="PF05147">
    <property type="entry name" value="LANC_like"/>
    <property type="match status" value="2"/>
</dbReference>
<gene>
    <name evidence="2" type="ordered locus">CA_C0082</name>
</gene>
<evidence type="ECO:0000313" key="3">
    <source>
        <dbReference type="Proteomes" id="UP000000814"/>
    </source>
</evidence>
<name>Q97MV9_CLOAB</name>
<dbReference type="PIR" id="H96909">
    <property type="entry name" value="H96909"/>
</dbReference>
<sequence>MLGRRKNGIAMELKSIETVGDFISLSGNSRRLTSILKVKRLIRENYSIIRSNLLNTEDKVAIKEIKYYEKEERAIVTFTDNEKVVFQSYISKDEEIINKFIRWINQKVDKEHSLYVKKILYAEGCSFSEYIKPINSIGKREIFDYYFKSGELLLILYVLRCSKIKSKNIIDMEDCPILDEVKDAFYSTNDVPSFNFSANEVAEKLVKYSVYNIEFLPESKKSITEEEIYHIKCGFEYIYNMIMYNKLELIEVMKVIFKEDILKLSAVITNIYGLNEEDLKRQLYFIDIRFIGVKIARRKVNFCISERKETIDKNYFISIANDLGEHMIKRGIIGVKDFVTSRTWISTTRDGNNQGYSLSPLSSDLMDGSSGVALFFAYLGLVTGKDYYKAIAIEAIQDSINHINNLNNNDDINIGAFKGISGEIYAMWKIYSVTRSNYLEASIENGIRALYILVQKSKDIDITNGLCGVSCVLVSIYKDKDSNKFNDIIMNLIRICMEKITGNMSSKQMALNDVYLNDAIILTLAKLLELTGERSLVKKIKELFSIQRMKYKDIFARWDRRILITLMGRVTLKKINFQDESIDREIQQISKYIINNGFGNSFSCCDDMGIIEVLKHTAAILSDEKLNSSCIKTFNELVKKKIKPTINKEITYANENISLMNGVVGLAYSLIRISSEKFVPKILWLE</sequence>
<accession>Q97MV9</accession>
<evidence type="ECO:0000313" key="2">
    <source>
        <dbReference type="EMBL" id="AAK78067.1"/>
    </source>
</evidence>
<dbReference type="SMART" id="SM01260">
    <property type="entry name" value="LANC_like"/>
    <property type="match status" value="1"/>
</dbReference>
<protein>
    <submittedName>
        <fullName evidence="2">Predicted membrane protein</fullName>
    </submittedName>
</protein>
<dbReference type="Proteomes" id="UP000000814">
    <property type="component" value="Chromosome"/>
</dbReference>
<dbReference type="Gene3D" id="1.50.10.10">
    <property type="match status" value="1"/>
</dbReference>
<dbReference type="InterPro" id="IPR007822">
    <property type="entry name" value="LANC-like"/>
</dbReference>
<dbReference type="PATRIC" id="fig|272562.8.peg.265"/>
<dbReference type="RefSeq" id="WP_010963409.1">
    <property type="nucleotide sequence ID" value="NC_003030.1"/>
</dbReference>
<proteinExistence type="predicted"/>